<keyword evidence="3" id="KW-1185">Reference proteome</keyword>
<protein>
    <submittedName>
        <fullName evidence="2">Uncharacterized protein</fullName>
    </submittedName>
</protein>
<feature type="compositionally biased region" description="Basic and acidic residues" evidence="1">
    <location>
        <begin position="1367"/>
        <end position="1376"/>
    </location>
</feature>
<organism evidence="2 3">
    <name type="scientific">Blattamonas nauphoetae</name>
    <dbReference type="NCBI Taxonomy" id="2049346"/>
    <lineage>
        <taxon>Eukaryota</taxon>
        <taxon>Metamonada</taxon>
        <taxon>Preaxostyla</taxon>
        <taxon>Oxymonadida</taxon>
        <taxon>Blattamonas</taxon>
    </lineage>
</organism>
<feature type="region of interest" description="Disordered" evidence="1">
    <location>
        <begin position="2313"/>
        <end position="2338"/>
    </location>
</feature>
<feature type="region of interest" description="Disordered" evidence="1">
    <location>
        <begin position="516"/>
        <end position="543"/>
    </location>
</feature>
<dbReference type="Proteomes" id="UP001281761">
    <property type="component" value="Unassembled WGS sequence"/>
</dbReference>
<feature type="compositionally biased region" description="Polar residues" evidence="1">
    <location>
        <begin position="402"/>
        <end position="412"/>
    </location>
</feature>
<feature type="compositionally biased region" description="Acidic residues" evidence="1">
    <location>
        <begin position="1349"/>
        <end position="1359"/>
    </location>
</feature>
<dbReference type="PANTHER" id="PTHR24216:SF65">
    <property type="entry name" value="PAXILLIN-LIKE PROTEIN 1"/>
    <property type="match status" value="1"/>
</dbReference>
<dbReference type="PANTHER" id="PTHR24216">
    <property type="entry name" value="PAXILLIN-RELATED"/>
    <property type="match status" value="1"/>
</dbReference>
<comment type="caution">
    <text evidence="2">The sequence shown here is derived from an EMBL/GenBank/DDBJ whole genome shotgun (WGS) entry which is preliminary data.</text>
</comment>
<feature type="region of interest" description="Disordered" evidence="1">
    <location>
        <begin position="2891"/>
        <end position="2915"/>
    </location>
</feature>
<reference evidence="2 3" key="1">
    <citation type="journal article" date="2022" name="bioRxiv">
        <title>Genomics of Preaxostyla Flagellates Illuminates Evolutionary Transitions and the Path Towards Mitochondrial Loss.</title>
        <authorList>
            <person name="Novak L.V.F."/>
            <person name="Treitli S.C."/>
            <person name="Pyrih J."/>
            <person name="Halakuc P."/>
            <person name="Pipaliya S.V."/>
            <person name="Vacek V."/>
            <person name="Brzon O."/>
            <person name="Soukal P."/>
            <person name="Eme L."/>
            <person name="Dacks J.B."/>
            <person name="Karnkowska A."/>
            <person name="Elias M."/>
            <person name="Hampl V."/>
        </authorList>
    </citation>
    <scope>NUCLEOTIDE SEQUENCE [LARGE SCALE GENOMIC DNA]</scope>
    <source>
        <strain evidence="2">NAU3</strain>
        <tissue evidence="2">Gut</tissue>
    </source>
</reference>
<feature type="region of interest" description="Disordered" evidence="1">
    <location>
        <begin position="824"/>
        <end position="844"/>
    </location>
</feature>
<dbReference type="EMBL" id="JARBJD010000156">
    <property type="protein sequence ID" value="KAK2949455.1"/>
    <property type="molecule type" value="Genomic_DNA"/>
</dbReference>
<evidence type="ECO:0000313" key="3">
    <source>
        <dbReference type="Proteomes" id="UP001281761"/>
    </source>
</evidence>
<feature type="region of interest" description="Disordered" evidence="1">
    <location>
        <begin position="2353"/>
        <end position="2405"/>
    </location>
</feature>
<sequence length="2954" mass="328165">MEMALLTAENSSEDHIVSLCLGLFVSSFCIRTFSTDFSTMLDIAAVLESNFLFLLHLTRPTLPELSEQSQNGSEEMVVDKSSWMNNYTPRIQAMTLLRHLILFSPPHTVKQLQDRAFRCGAMGWLLFGACSPPVAITQPRSQEKEDTSWMSTSIAAEANAVGSSAALHIRDCCRDLFFLLSSPASIEHYLVSLLPQSLYISALVPAPLHPAQTHRTHLFTPLDTKDKQSEPLQLQPSSIAHPLLTSAQHPFVNRHPRAMPPSFPLLHPINLADINISPFYEPAHATSTSLTWHEPNYLLSPFILPPSSFWAMSSPYFFYHNMSPSANSNPHTRHTNGWDTFDQWNISDKKLRQRERQSSVHALWVLRDLIESYTTLVSFSAQETQRRIALKLRQLAKDFQAKTKTSPRTTTENIDDRTESPSEQTKDDPQHTTQHPLPNPFRPNSDDAVKWTAVDADGSGRDLGDPLFLADWDRALSQAKKDGLDVKEGEKMSKLHHFEHTAATFLHTLIRDRMQSEQNAKDALSKQGKSTAKHSKTSSKPQITDYFTEAHSKDFEDAQILTVADKRGHSLLSPVGRMVKEATLTKYGCGEKSSWLEDLLESERELGCLPIPFLPINSGAFWAMFDSDTRSPVLVWGEKDRQELVSFLRNEMEDYAKLCATANKATDAAMKEDATFTLDPDIVSTYSVEESVKSVMVDGKPAFVFPSSMQYQSHANLNKYKRSFAFQPSESKAFSQAQSSNDKSHPALATTQGTITSTLLHPPLVIFPPAPTLSHPRLVFTSSLSHVKVGEYYIDVLMEEYAPVLFLVHQHSVENVAQLLASDERRKAGASKTTTGSAERPPALSAEQLEATPTTQHIDTMRGIDDCSQFARSLFAVSNPLLLAEELMKRIECLGRVFGYLEQGLAESFDIQSSKTSSLSFAALPDLESSLATMRSSQSLQYDLSVLHILLRFCVALSRLYPQTRPALSVIILSSIVSQSVSLIHTIQRTAAGRESSEQFAEHAEFELLVIDYCVKICTTSFALIYTLIHSSKARLLSFKDKNGLALVFSFFNVAPFLSTLYPVSSTVQPDDSLLARSAPRQKTQSPVPLVSISRIESALSHPISFPKAHRVIVSLGSLIPLFASNQMFPLSIGPRSFLYQSQISRYNRSATTKDNFDVLNHLFKVFLHDMPPLSLASLPFAPTKATLARIAKLYTSASSPDAREAVKMEMSVLIKRMSQYAERRHAREEKWNELASIHSQDRHSRQFGCAVCTAMIQLGKEESADFEATRASLYLHLNTAIKLKQRPPNSFCNMQSAVGRWNVIKTSADADFDETEFRDERVSSFILSYHDDKLDLHGNPITHAKEETAEDATDEELDTPSPSSAMDDRKSESPHLKQTPALSPSISTQATTPPSPTTPGTFPRLASRPVSQRALAISSPSLPRGQSSLARSSSFTLQDTPTPFSDSVPSEAEEGQATDLTTQLQDEEDDENFDAMDEFRQFSLQKSFGGRGSEWGGASSGGRGGLLTNLFACFPLSIPPHADAQKTNDMAFPPSTRLKMHKEEVDLVSAVQYVCMITDLLLKDDMVTFDDTTRSGSVSPYSEALHIISRCLLTPSPVARSAVFVLLLSLFRADKVRKVGEMYQTCMVESGLVHFTLSALRFGVTAEHCAFLKYLVVVENAWASAATKAECSYVDPDEAITLSFGSNKEFMAFFKPHGTSSFVPFISKCLPPNLLSTLFVCSPKAPSSDPLIHLSPLPFPSTYVPPSPTALLISDHHSIPLTAFTEYFNAAFFPSTSSVALDSFAVSQRLWTPQAVSTLNATTDLLLDSFFAKWEANPFSTFIHTTPPVLLDTVCINTRESFLSLLKQIRAMPLIPLFTPLHSPLTIPHPPLCIVDYSPSLAADVFLSPSFSLTSVHWQNGAVPSPLFFRGFMRSLQIPKTEELVLPTWPSLVTPSLAMKQHDSLSRMFEDSPAHLMFLQNVSFPILTFLRSDEMAELSSVSDLRGTGILLSDLIEQIVMSEDLTQPRLSLFEGPQTSATPSRVPLAAACLQTLICLLTVDPTLPLLFTPEDQCNIFNINFILHALKLLLAHSEIMLNSSGAESPLSQSASLTSPTPSSQELFGDSLFLPFLLSPLLHYLHAVLSVSLLHPLGPNERSLIEQFVDEDGVIILHRLYCIVFSPLLVGYLDVLTQRQTNSDILKTPFSQQFLASFTSTLFHLLSIIMLSYENLTKQQTLSFSKGHKSAGPLGKEFKSKFDLPNVFKSPTNSHKAQSASESFTLVDDSDLLLLKENDQKAEPARVLSPTARTSPTANPPLRLFNPRQSLRMSIVRQPTPVTPQKFTAGRSTPPLDDSLPEEISGDMRLAFVQHPATRFESDDSDSEPPPPPSEPPSPGPPTPEPTSPPENEEWESDVLLPSPPQTMPTLTQRRQRMLLVSVQIITHSLSLLIPPVCDDFTRLLNLGTNRASPNEKASEERIVDPTQIPDTIPLSVVLDSTQQFTFDMSAARKGYNVGHDAVLHTLLHYSLAAFLMLFNEAFHATSFNLTQNPQRMETLLIVDRHDPRLNQVSNDAFNEAEAEAVKTKKSSSGLLYISAIEENLIPGLLFIALYMPATLPVPDYAPLPPMSISFGGSKEQAFPESATKPLHYLSSMLTIPTPSLLAFEAMRALYFLLKCNKTAIDRAFTHLHVNSIPEIPRAFKTQLVKNSGIFYAWRVGQDETAKTEFQIRKGKLRWEADRLVPPAQLRRLQQEWFGQKRKRGEKVEGEGEGDEADGVPAGPVAITTDHLKHYTDWRKKQRERNTVERADLEPEVPSFYSSGNQMASLGMVEVDGDETVLLAERAKLVLSYAGLFDELGKKKTEDSILYDGDVPWMEDELRIVFGMLSDLVQFIRRKKKDVILSEDATVASLAKREKKSKKKNDDEPTTTRTSEDSANWVDIKNLKQEITAMKGTEKVKLSAYLRAMANLLPDSQD</sequence>
<name>A0ABQ9XE08_9EUKA</name>
<evidence type="ECO:0000256" key="1">
    <source>
        <dbReference type="SAM" id="MobiDB-lite"/>
    </source>
</evidence>
<feature type="compositionally biased region" description="Low complexity" evidence="1">
    <location>
        <begin position="1384"/>
        <end position="1404"/>
    </location>
</feature>
<proteinExistence type="predicted"/>
<feature type="region of interest" description="Disordered" evidence="1">
    <location>
        <begin position="2737"/>
        <end position="2760"/>
    </location>
</feature>
<feature type="compositionally biased region" description="Pro residues" evidence="1">
    <location>
        <begin position="2364"/>
        <end position="2385"/>
    </location>
</feature>
<feature type="region of interest" description="Disordered" evidence="1">
    <location>
        <begin position="1346"/>
        <end position="1464"/>
    </location>
</feature>
<feature type="region of interest" description="Disordered" evidence="1">
    <location>
        <begin position="400"/>
        <end position="447"/>
    </location>
</feature>
<accession>A0ABQ9XE08</accession>
<evidence type="ECO:0000313" key="2">
    <source>
        <dbReference type="EMBL" id="KAK2949455.1"/>
    </source>
</evidence>
<feature type="compositionally biased region" description="Basic and acidic residues" evidence="1">
    <location>
        <begin position="414"/>
        <end position="430"/>
    </location>
</feature>
<gene>
    <name evidence="2" type="ORF">BLNAU_15651</name>
</gene>
<feature type="compositionally biased region" description="Polar residues" evidence="1">
    <location>
        <begin position="1419"/>
        <end position="1449"/>
    </location>
</feature>
<feature type="region of interest" description="Disordered" evidence="1">
    <location>
        <begin position="2277"/>
        <end position="2301"/>
    </location>
</feature>